<dbReference type="Gene3D" id="3.40.50.2000">
    <property type="entry name" value="Glycogen Phosphorylase B"/>
    <property type="match status" value="2"/>
</dbReference>
<organism evidence="5 6">
    <name type="scientific">Amycolatopsis arida</name>
    <dbReference type="NCBI Taxonomy" id="587909"/>
    <lineage>
        <taxon>Bacteria</taxon>
        <taxon>Bacillati</taxon>
        <taxon>Actinomycetota</taxon>
        <taxon>Actinomycetes</taxon>
        <taxon>Pseudonocardiales</taxon>
        <taxon>Pseudonocardiaceae</taxon>
        <taxon>Amycolatopsis</taxon>
    </lineage>
</organism>
<evidence type="ECO:0000313" key="6">
    <source>
        <dbReference type="Proteomes" id="UP000198727"/>
    </source>
</evidence>
<dbReference type="GO" id="GO:0016758">
    <property type="term" value="F:hexosyltransferase activity"/>
    <property type="evidence" value="ECO:0007669"/>
    <property type="project" value="TreeGrafter"/>
</dbReference>
<feature type="domain" description="Glycosyl transferase family 1" evidence="3">
    <location>
        <begin position="237"/>
        <end position="393"/>
    </location>
</feature>
<dbReference type="EMBL" id="FOWW01000001">
    <property type="protein sequence ID" value="SFO94077.1"/>
    <property type="molecule type" value="Genomic_DNA"/>
</dbReference>
<name>A0A1I5LA02_9PSEU</name>
<dbReference type="Proteomes" id="UP000198727">
    <property type="component" value="Unassembled WGS sequence"/>
</dbReference>
<evidence type="ECO:0000313" key="5">
    <source>
        <dbReference type="EMBL" id="SFO94077.1"/>
    </source>
</evidence>
<dbReference type="GO" id="GO:1901137">
    <property type="term" value="P:carbohydrate derivative biosynthetic process"/>
    <property type="evidence" value="ECO:0007669"/>
    <property type="project" value="UniProtKB-ARBA"/>
</dbReference>
<evidence type="ECO:0000256" key="2">
    <source>
        <dbReference type="ARBA" id="ARBA00022679"/>
    </source>
</evidence>
<dbReference type="STRING" id="587909.SAMN05421810_101466"/>
<keyword evidence="2 5" id="KW-0808">Transferase</keyword>
<proteinExistence type="predicted"/>
<keyword evidence="1" id="KW-0328">Glycosyltransferase</keyword>
<dbReference type="AlphaFoldDB" id="A0A1I5LA02"/>
<dbReference type="PANTHER" id="PTHR45947">
    <property type="entry name" value="SULFOQUINOVOSYL TRANSFERASE SQD2"/>
    <property type="match status" value="1"/>
</dbReference>
<gene>
    <name evidence="5" type="ORF">SAMN05421810_101466</name>
</gene>
<dbReference type="InterPro" id="IPR028098">
    <property type="entry name" value="Glyco_trans_4-like_N"/>
</dbReference>
<protein>
    <submittedName>
        <fullName evidence="5">Glycosyltransferase involved in cell wall bisynthesis</fullName>
    </submittedName>
</protein>
<accession>A0A1I5LA02</accession>
<dbReference type="CDD" id="cd03801">
    <property type="entry name" value="GT4_PimA-like"/>
    <property type="match status" value="1"/>
</dbReference>
<evidence type="ECO:0000256" key="1">
    <source>
        <dbReference type="ARBA" id="ARBA00022676"/>
    </source>
</evidence>
<dbReference type="Pfam" id="PF00534">
    <property type="entry name" value="Glycos_transf_1"/>
    <property type="match status" value="1"/>
</dbReference>
<keyword evidence="6" id="KW-1185">Reference proteome</keyword>
<dbReference type="InterPro" id="IPR050194">
    <property type="entry name" value="Glycosyltransferase_grp1"/>
</dbReference>
<evidence type="ECO:0000259" key="4">
    <source>
        <dbReference type="Pfam" id="PF13439"/>
    </source>
</evidence>
<sequence>MQAATRVTNDLTDNHREVCPLRIAVVSTHFPPRAGGTSVMAGTLARHHAAAGHDVLAITLAYQRAPAEETADGIRVIRLPARALPDNTIVSNFDLAFALRWGNGQRVDRILNTFRPDIVHQHGQFYLTWLAGLWARRHQVPTVLTPHTRLRTPMRLLNVALCGFDMLVVRPILAYLRPARVVAIDTMFRKYLIQRYRVRDEQIVSVSAGVELDRFQGVDVSAARACLARRWGLGAGPVIASLGHVVPGRDRLALIEALPEVLARHPDTRVLVIGGVYDHRFRRRADDLGVADAIVCAGTVPPDEIPGLLAAADMEVHDLRGLGIGVATLEAMAAGTPTVLGERSDYFPQATLRDGEHTLLIEPADHTALARAINHLIDNPARAERIGECGQQWVRDHADMSSISAQYLALMDDLTRNGRHTAR</sequence>
<reference evidence="6" key="1">
    <citation type="submission" date="2016-10" db="EMBL/GenBank/DDBJ databases">
        <authorList>
            <person name="Varghese N."/>
            <person name="Submissions S."/>
        </authorList>
    </citation>
    <scope>NUCLEOTIDE SEQUENCE [LARGE SCALE GENOMIC DNA]</scope>
    <source>
        <strain evidence="6">CGMCC 4.5579</strain>
    </source>
</reference>
<dbReference type="Pfam" id="PF13439">
    <property type="entry name" value="Glyco_transf_4"/>
    <property type="match status" value="1"/>
</dbReference>
<dbReference type="SUPFAM" id="SSF53756">
    <property type="entry name" value="UDP-Glycosyltransferase/glycogen phosphorylase"/>
    <property type="match status" value="1"/>
</dbReference>
<evidence type="ECO:0000259" key="3">
    <source>
        <dbReference type="Pfam" id="PF00534"/>
    </source>
</evidence>
<dbReference type="InterPro" id="IPR001296">
    <property type="entry name" value="Glyco_trans_1"/>
</dbReference>
<feature type="domain" description="Glycosyltransferase subfamily 4-like N-terminal" evidence="4">
    <location>
        <begin position="35"/>
        <end position="214"/>
    </location>
</feature>
<dbReference type="PANTHER" id="PTHR45947:SF3">
    <property type="entry name" value="SULFOQUINOVOSYL TRANSFERASE SQD2"/>
    <property type="match status" value="1"/>
</dbReference>